<dbReference type="RefSeq" id="WP_109888145.1">
    <property type="nucleotide sequence ID" value="NZ_CP029550.1"/>
</dbReference>
<evidence type="ECO:0000313" key="2">
    <source>
        <dbReference type="EMBL" id="AWN40201.1"/>
    </source>
</evidence>
<organism evidence="2 3">
    <name type="scientific">Methylobacterium durans</name>
    <dbReference type="NCBI Taxonomy" id="2202825"/>
    <lineage>
        <taxon>Bacteria</taxon>
        <taxon>Pseudomonadati</taxon>
        <taxon>Pseudomonadota</taxon>
        <taxon>Alphaproteobacteria</taxon>
        <taxon>Hyphomicrobiales</taxon>
        <taxon>Methylobacteriaceae</taxon>
        <taxon>Methylobacterium</taxon>
    </lineage>
</organism>
<feature type="chain" id="PRO_5015911358" evidence="1">
    <location>
        <begin position="27"/>
        <end position="308"/>
    </location>
</feature>
<feature type="signal peptide" evidence="1">
    <location>
        <begin position="1"/>
        <end position="26"/>
    </location>
</feature>
<proteinExistence type="predicted"/>
<keyword evidence="1" id="KW-0732">Signal</keyword>
<evidence type="ECO:0000313" key="3">
    <source>
        <dbReference type="Proteomes" id="UP000245926"/>
    </source>
</evidence>
<gene>
    <name evidence="2" type="ORF">DK389_06230</name>
</gene>
<dbReference type="EMBL" id="CP029550">
    <property type="protein sequence ID" value="AWN40201.1"/>
    <property type="molecule type" value="Genomic_DNA"/>
</dbReference>
<evidence type="ECO:0000256" key="1">
    <source>
        <dbReference type="SAM" id="SignalP"/>
    </source>
</evidence>
<accession>A0A2U8W3J6</accession>
<dbReference type="KEGG" id="mets:DK389_06230"/>
<dbReference type="AlphaFoldDB" id="A0A2U8W3J6"/>
<sequence length="308" mass="33096">MRMIVRALLSAGLLVPFAGPATSVRAEDVPKSTADLLAEYRARLNLDPLPGAPSQAKVDPAPETRRSAPLDLTAMPESIPNMETVSAYQRRAQKKLDESERSWKRITSSICAGCGTSVPPVRSVTVNPSAVLARRLPPSEPAVSSAELRVSPMSRAVTDVAAGDGPGRAAPKADRVADAQPVATGTVAAAKAARPARVAAAPVKRIRHAQLRRHHLTRKQLAARAARRARLAMLRSARRQKQVTPARHRYVARLRQARAVAAAHRRFVSLGAARKHTGVATLPRRLCTFSYGFLPGFGTQYAMCVAAR</sequence>
<dbReference type="OrthoDB" id="9962358at2"/>
<keyword evidence="3" id="KW-1185">Reference proteome</keyword>
<name>A0A2U8W3J6_9HYPH</name>
<protein>
    <submittedName>
        <fullName evidence="2">Uncharacterized protein</fullName>
    </submittedName>
</protein>
<reference evidence="3" key="1">
    <citation type="submission" date="2018-05" db="EMBL/GenBank/DDBJ databases">
        <title>Complete Genome Sequence of Methylobacterium sp. 17SD2-17.</title>
        <authorList>
            <person name="Srinivasan S."/>
        </authorList>
    </citation>
    <scope>NUCLEOTIDE SEQUENCE [LARGE SCALE GENOMIC DNA]</scope>
    <source>
        <strain evidence="3">17SD2-17</strain>
    </source>
</reference>
<dbReference type="Proteomes" id="UP000245926">
    <property type="component" value="Chromosome"/>
</dbReference>